<dbReference type="InterPro" id="IPR027312">
    <property type="entry name" value="Sda1"/>
</dbReference>
<gene>
    <name evidence="5" type="ORF">HPP92_011125</name>
</gene>
<feature type="compositionally biased region" description="Basic and acidic residues" evidence="1">
    <location>
        <begin position="1029"/>
        <end position="1038"/>
    </location>
</feature>
<evidence type="ECO:0000256" key="1">
    <source>
        <dbReference type="SAM" id="MobiDB-lite"/>
    </source>
</evidence>
<sequence length="1096" mass="125119">MNPLRQVEYIEAVDRLGLDYLFQEDIHQVLSVFSRDGFEEVIHCGLRATSICFRLLRRFGFQVSEHIFNDFLDEKKTFKASHAEDVIGLLSLYQASYMAFDDEHVMEAARSFACTQLNEKKASCSLYNRALISHAMNLPLHWRMPWMEARTFLDLYELQDGMSPELLLLAKRHFNAIQNVHQKELSKVVIWWLSLDIQRTISFSRDRIIECFFYAVGIVHHPEYGICRDLLTKVGMLVATIDDVYDLYGSVEELELFTRVVDRWPDVNGMKELPDYMKALFSALIDTINEVVKHLSTVDRLVAMPYIHKVAADRLSLPLLQSRMKLDPEGYEAELLLIYRHFESSLHLFLQQSALSSSLDPVVSKDLGDLTMFLAHMTPYYPQRLAEFPHKVSHLLQSEVRTLPSSLRSNLAQAIILLVNKKIVELDVPLELFMDLQIIGDRNLRKLAFSHVVHSIRHMNKKHRNEAKNRKLQNILFSLLQGEEELRARRSLVVLCDLHRRKVWVMVSALSFLLGYEHVVDDDDDSEASSDEDDECIQNPQIVLSREAVYKAQHKGTTSSKKKKKAKLQRVVRSMKRQQRQSSKNEVAHSYPPLIHLKDAQGFAEKLFSRLHVCNERFEVRMMMLKVIARTIGLHCLVLLNFYPFLQRYVQPHQRDVTNLLAAGVQACHDKVPPDAVEPLLRQIVNQFVHDRSRPEAIAVGLNVVREMCLRMPLLMNEDLLQDLVLYKKSHEKAVSIAARSLITLFRQICPSFLVKKDRGRPIDPKARPKAFGEVSVANDVPGVELLKQDDDEPLYSSSEDEMAAYGSEAENDSSPVDSDICARVAYEEDEDSVENDGESDNEFFPESGQSSGIDGLEDDACRNDSDEEGSDDGELANVCDTEELNEEIEVQAIPIDGQDEDADDGKDPSNRKKRKLGNFVECLNAVDASLRSLKRLAVIKAAEVSTDEADGILSNEDFQRIKELKENKEAKKALSQHGLLRKDEGYKAATSEIPSSEQLSAKRLNPVKLEAHVRSKLSKQERVALIRAGRGDREKYKAKTVVKQKKTGGLSNRQKQHSKAMPLATKRARAARSRQEKKKRQRQGGKQFRGRKAWK</sequence>
<feature type="domain" description="SDA1 N-terminal" evidence="4">
    <location>
        <begin position="505"/>
        <end position="730"/>
    </location>
</feature>
<feature type="compositionally biased region" description="Acidic residues" evidence="1">
    <location>
        <begin position="828"/>
        <end position="844"/>
    </location>
</feature>
<dbReference type="OrthoDB" id="2018252at2759"/>
<dbReference type="SUPFAM" id="SSF48371">
    <property type="entry name" value="ARM repeat"/>
    <property type="match status" value="1"/>
</dbReference>
<organism evidence="5 6">
    <name type="scientific">Vanilla planifolia</name>
    <name type="common">Vanilla</name>
    <dbReference type="NCBI Taxonomy" id="51239"/>
    <lineage>
        <taxon>Eukaryota</taxon>
        <taxon>Viridiplantae</taxon>
        <taxon>Streptophyta</taxon>
        <taxon>Embryophyta</taxon>
        <taxon>Tracheophyta</taxon>
        <taxon>Spermatophyta</taxon>
        <taxon>Magnoliopsida</taxon>
        <taxon>Liliopsida</taxon>
        <taxon>Asparagales</taxon>
        <taxon>Orchidaceae</taxon>
        <taxon>Vanilloideae</taxon>
        <taxon>Vanilleae</taxon>
        <taxon>Vanilla</taxon>
    </lineage>
</organism>
<dbReference type="EMBL" id="JADCNL010000005">
    <property type="protein sequence ID" value="KAG0480267.1"/>
    <property type="molecule type" value="Genomic_DNA"/>
</dbReference>
<feature type="region of interest" description="Disordered" evidence="1">
    <location>
        <begin position="892"/>
        <end position="914"/>
    </location>
</feature>
<dbReference type="GO" id="GO:0000287">
    <property type="term" value="F:magnesium ion binding"/>
    <property type="evidence" value="ECO:0007669"/>
    <property type="project" value="InterPro"/>
</dbReference>
<dbReference type="Pfam" id="PF01397">
    <property type="entry name" value="Terpene_synth"/>
    <property type="match status" value="1"/>
</dbReference>
<feature type="compositionally biased region" description="Acidic residues" evidence="1">
    <location>
        <begin position="790"/>
        <end position="803"/>
    </location>
</feature>
<evidence type="ECO:0000313" key="6">
    <source>
        <dbReference type="Proteomes" id="UP000636800"/>
    </source>
</evidence>
<dbReference type="GO" id="GO:0042273">
    <property type="term" value="P:ribosomal large subunit biogenesis"/>
    <property type="evidence" value="ECO:0007669"/>
    <property type="project" value="InterPro"/>
</dbReference>
<keyword evidence="6" id="KW-1185">Reference proteome</keyword>
<dbReference type="InterPro" id="IPR008930">
    <property type="entry name" value="Terpenoid_cyclase/PrenylTrfase"/>
</dbReference>
<dbReference type="GO" id="GO:0005730">
    <property type="term" value="C:nucleolus"/>
    <property type="evidence" value="ECO:0007669"/>
    <property type="project" value="TreeGrafter"/>
</dbReference>
<dbReference type="InterPro" id="IPR036965">
    <property type="entry name" value="Terpene_synth_N_sf"/>
</dbReference>
<feature type="region of interest" description="Disordered" evidence="1">
    <location>
        <begin position="1029"/>
        <end position="1096"/>
    </location>
</feature>
<dbReference type="PANTHER" id="PTHR12730">
    <property type="entry name" value="HSDA/SDA1-RELATED"/>
    <property type="match status" value="1"/>
</dbReference>
<dbReference type="InterPro" id="IPR016024">
    <property type="entry name" value="ARM-type_fold"/>
</dbReference>
<dbReference type="Pfam" id="PF08158">
    <property type="entry name" value="SDA1_HEAT"/>
    <property type="match status" value="2"/>
</dbReference>
<evidence type="ECO:0000313" key="5">
    <source>
        <dbReference type="EMBL" id="KAG0480267.1"/>
    </source>
</evidence>
<protein>
    <recommendedName>
        <fullName evidence="7">Protein SDA1</fullName>
    </recommendedName>
</protein>
<feature type="domain" description="Terpene synthase N-terminal" evidence="2">
    <location>
        <begin position="5"/>
        <end position="123"/>
    </location>
</feature>
<dbReference type="InterPro" id="IPR012977">
    <property type="entry name" value="SDA1_N"/>
</dbReference>
<feature type="compositionally biased region" description="Acidic residues" evidence="1">
    <location>
        <begin position="866"/>
        <end position="879"/>
    </location>
</feature>
<dbReference type="SUPFAM" id="SSF48576">
    <property type="entry name" value="Terpenoid synthases"/>
    <property type="match status" value="1"/>
</dbReference>
<feature type="domain" description="Terpene synthase metal-binding" evidence="3">
    <location>
        <begin position="195"/>
        <end position="312"/>
    </location>
</feature>
<dbReference type="PANTHER" id="PTHR12730:SF0">
    <property type="entry name" value="PROTEIN SDA1 HOMOLOG"/>
    <property type="match status" value="1"/>
</dbReference>
<reference evidence="5 6" key="1">
    <citation type="journal article" date="2020" name="Nat. Food">
        <title>A phased Vanilla planifolia genome enables genetic improvement of flavour and production.</title>
        <authorList>
            <person name="Hasing T."/>
            <person name="Tang H."/>
            <person name="Brym M."/>
            <person name="Khazi F."/>
            <person name="Huang T."/>
            <person name="Chambers A.H."/>
        </authorList>
    </citation>
    <scope>NUCLEOTIDE SEQUENCE [LARGE SCALE GENOMIC DNA]</scope>
    <source>
        <tissue evidence="5">Leaf</tissue>
    </source>
</reference>
<proteinExistence type="predicted"/>
<dbReference type="Pfam" id="PF03936">
    <property type="entry name" value="Terpene_synth_C"/>
    <property type="match status" value="1"/>
</dbReference>
<dbReference type="InterPro" id="IPR008949">
    <property type="entry name" value="Isoprenoid_synthase_dom_sf"/>
</dbReference>
<dbReference type="SUPFAM" id="SSF48239">
    <property type="entry name" value="Terpenoid cyclases/Protein prenyltransferases"/>
    <property type="match status" value="1"/>
</dbReference>
<dbReference type="Gene3D" id="1.10.600.10">
    <property type="entry name" value="Farnesyl Diphosphate Synthase"/>
    <property type="match status" value="1"/>
</dbReference>
<evidence type="ECO:0000259" key="3">
    <source>
        <dbReference type="Pfam" id="PF03936"/>
    </source>
</evidence>
<dbReference type="GO" id="GO:0010333">
    <property type="term" value="F:terpene synthase activity"/>
    <property type="evidence" value="ECO:0007669"/>
    <property type="project" value="InterPro"/>
</dbReference>
<dbReference type="InterPro" id="IPR005630">
    <property type="entry name" value="Terpene_synthase_metal-bd"/>
</dbReference>
<feature type="compositionally biased region" description="Basic residues" evidence="1">
    <location>
        <begin position="1067"/>
        <end position="1096"/>
    </location>
</feature>
<evidence type="ECO:0000259" key="2">
    <source>
        <dbReference type="Pfam" id="PF01397"/>
    </source>
</evidence>
<dbReference type="InterPro" id="IPR001906">
    <property type="entry name" value="Terpene_synth_N"/>
</dbReference>
<feature type="domain" description="SDA1 N-terminal" evidence="4">
    <location>
        <begin position="373"/>
        <end position="504"/>
    </location>
</feature>
<dbReference type="Gene3D" id="1.50.10.130">
    <property type="entry name" value="Terpene synthase, N-terminal domain"/>
    <property type="match status" value="1"/>
</dbReference>
<dbReference type="GO" id="GO:0000055">
    <property type="term" value="P:ribosomal large subunit export from nucleus"/>
    <property type="evidence" value="ECO:0007669"/>
    <property type="project" value="InterPro"/>
</dbReference>
<accession>A0A835R6H6</accession>
<comment type="caution">
    <text evidence="5">The sequence shown here is derived from an EMBL/GenBank/DDBJ whole genome shotgun (WGS) entry which is preliminary data.</text>
</comment>
<dbReference type="Proteomes" id="UP000636800">
    <property type="component" value="Chromosome 5"/>
</dbReference>
<dbReference type="AlphaFoldDB" id="A0A835R6H6"/>
<feature type="region of interest" description="Disordered" evidence="1">
    <location>
        <begin position="783"/>
        <end position="879"/>
    </location>
</feature>
<name>A0A835R6H6_VANPL</name>
<evidence type="ECO:0000259" key="4">
    <source>
        <dbReference type="Pfam" id="PF08158"/>
    </source>
</evidence>
<evidence type="ECO:0008006" key="7">
    <source>
        <dbReference type="Google" id="ProtNLM"/>
    </source>
</evidence>